<dbReference type="AlphaFoldDB" id="A0A426UA26"/>
<proteinExistence type="predicted"/>
<comment type="caution">
    <text evidence="1">The sequence shown here is derived from an EMBL/GenBank/DDBJ whole genome shotgun (WGS) entry which is preliminary data.</text>
</comment>
<dbReference type="Proteomes" id="UP000280307">
    <property type="component" value="Unassembled WGS sequence"/>
</dbReference>
<protein>
    <submittedName>
        <fullName evidence="1">Uncharacterized protein</fullName>
    </submittedName>
</protein>
<name>A0A426UA26_9CHLR</name>
<evidence type="ECO:0000313" key="1">
    <source>
        <dbReference type="EMBL" id="RRR77215.1"/>
    </source>
</evidence>
<reference evidence="1 2" key="1">
    <citation type="submission" date="2018-12" db="EMBL/GenBank/DDBJ databases">
        <title>Genome Sequence of Candidatus Viridilinea halotolerans isolated from saline sulfide-rich spring.</title>
        <authorList>
            <person name="Grouzdev D.S."/>
            <person name="Burganskaya E.I."/>
            <person name="Krutkina M.S."/>
            <person name="Sukhacheva M.V."/>
            <person name="Gorlenko V.M."/>
        </authorList>
    </citation>
    <scope>NUCLEOTIDE SEQUENCE [LARGE SCALE GENOMIC DNA]</scope>
    <source>
        <strain evidence="1">Chok-6</strain>
    </source>
</reference>
<evidence type="ECO:0000313" key="2">
    <source>
        <dbReference type="Proteomes" id="UP000280307"/>
    </source>
</evidence>
<dbReference type="EMBL" id="RSAS01000075">
    <property type="protein sequence ID" value="RRR77215.1"/>
    <property type="molecule type" value="Genomic_DNA"/>
</dbReference>
<sequence>MIQIDYATDHAPEEARTQSELYALPPYAVSKPQGSATVIILERDGSLHHYPPAEPTSGEQQASLELHETQAQPNILSRIIDFTFDVLGINKLEVRVHDQTQQGG</sequence>
<gene>
    <name evidence="1" type="ORF">EI684_01780</name>
</gene>
<accession>A0A426UA26</accession>
<organism evidence="1 2">
    <name type="scientific">Candidatus Viridilinea halotolerans</name>
    <dbReference type="NCBI Taxonomy" id="2491704"/>
    <lineage>
        <taxon>Bacteria</taxon>
        <taxon>Bacillati</taxon>
        <taxon>Chloroflexota</taxon>
        <taxon>Chloroflexia</taxon>
        <taxon>Chloroflexales</taxon>
        <taxon>Chloroflexineae</taxon>
        <taxon>Oscillochloridaceae</taxon>
        <taxon>Candidatus Viridilinea</taxon>
    </lineage>
</organism>